<protein>
    <recommendedName>
        <fullName evidence="4">CinA C-terminal domain-containing protein</fullName>
    </recommendedName>
</protein>
<evidence type="ECO:0000259" key="1">
    <source>
        <dbReference type="Pfam" id="PF02464"/>
    </source>
</evidence>
<dbReference type="InterPro" id="IPR041424">
    <property type="entry name" value="CinA_KH"/>
</dbReference>
<evidence type="ECO:0000259" key="2">
    <source>
        <dbReference type="Pfam" id="PF18146"/>
    </source>
</evidence>
<dbReference type="Gene3D" id="3.90.950.20">
    <property type="entry name" value="CinA-like"/>
    <property type="match status" value="1"/>
</dbReference>
<dbReference type="PANTHER" id="PTHR13939">
    <property type="entry name" value="NICOTINAMIDE-NUCLEOTIDE AMIDOHYDROLASE PNCC"/>
    <property type="match status" value="1"/>
</dbReference>
<feature type="domain" description="CinA C-terminal" evidence="1">
    <location>
        <begin position="43"/>
        <end position="195"/>
    </location>
</feature>
<evidence type="ECO:0008006" key="4">
    <source>
        <dbReference type="Google" id="ProtNLM"/>
    </source>
</evidence>
<feature type="domain" description="CinA KH" evidence="2">
    <location>
        <begin position="4"/>
        <end position="39"/>
    </location>
</feature>
<dbReference type="PANTHER" id="PTHR13939:SF0">
    <property type="entry name" value="NMN AMIDOHYDROLASE-LIKE PROTEIN YFAY"/>
    <property type="match status" value="1"/>
</dbReference>
<evidence type="ECO:0000313" key="3">
    <source>
        <dbReference type="EMBL" id="GAH16556.1"/>
    </source>
</evidence>
<dbReference type="NCBIfam" id="TIGR00199">
    <property type="entry name" value="PncC_domain"/>
    <property type="match status" value="1"/>
</dbReference>
<gene>
    <name evidence="3" type="ORF">S01H4_53021</name>
</gene>
<dbReference type="InterPro" id="IPR008136">
    <property type="entry name" value="CinA_C"/>
</dbReference>
<proteinExistence type="predicted"/>
<dbReference type="Pfam" id="PF02464">
    <property type="entry name" value="CinA"/>
    <property type="match status" value="1"/>
</dbReference>
<sequence length="198" mass="22021">ENIVDIRMVAKAGNEKTIEKMNERMEKRISKRLGNYIFGTGKQTLEEVIGYLLYMRKKTIAVAESCTGGFISHRLTNVPGSSNYFLGSVVAYSDRIKRERLGVKKTTLEKYGAVSEKAAEEMAKAAKKLTRSDFGLGITGIAGPPGATKEKPIGLVYIALAYKDKVETREFKFRGEREVIKAKAANAALDMVRRHLLK</sequence>
<dbReference type="InterPro" id="IPR036653">
    <property type="entry name" value="CinA-like_C"/>
</dbReference>
<name>X1D750_9ZZZZ</name>
<dbReference type="InterPro" id="IPR050101">
    <property type="entry name" value="CinA"/>
</dbReference>
<dbReference type="AlphaFoldDB" id="X1D750"/>
<feature type="non-terminal residue" evidence="3">
    <location>
        <position position="1"/>
    </location>
</feature>
<dbReference type="EMBL" id="BART01030349">
    <property type="protein sequence ID" value="GAH16556.1"/>
    <property type="molecule type" value="Genomic_DNA"/>
</dbReference>
<reference evidence="3" key="1">
    <citation type="journal article" date="2014" name="Front. Microbiol.">
        <title>High frequency of phylogenetically diverse reductive dehalogenase-homologous genes in deep subseafloor sedimentary metagenomes.</title>
        <authorList>
            <person name="Kawai M."/>
            <person name="Futagami T."/>
            <person name="Toyoda A."/>
            <person name="Takaki Y."/>
            <person name="Nishi S."/>
            <person name="Hori S."/>
            <person name="Arai W."/>
            <person name="Tsubouchi T."/>
            <person name="Morono Y."/>
            <person name="Uchiyama I."/>
            <person name="Ito T."/>
            <person name="Fujiyama A."/>
            <person name="Inagaki F."/>
            <person name="Takami H."/>
        </authorList>
    </citation>
    <scope>NUCLEOTIDE SEQUENCE</scope>
    <source>
        <strain evidence="3">Expedition CK06-06</strain>
    </source>
</reference>
<dbReference type="Pfam" id="PF18146">
    <property type="entry name" value="CinA_KH"/>
    <property type="match status" value="1"/>
</dbReference>
<comment type="caution">
    <text evidence="3">The sequence shown here is derived from an EMBL/GenBank/DDBJ whole genome shotgun (WGS) entry which is preliminary data.</text>
</comment>
<accession>X1D750</accession>
<dbReference type="SUPFAM" id="SSF142433">
    <property type="entry name" value="CinA-like"/>
    <property type="match status" value="1"/>
</dbReference>
<organism evidence="3">
    <name type="scientific">marine sediment metagenome</name>
    <dbReference type="NCBI Taxonomy" id="412755"/>
    <lineage>
        <taxon>unclassified sequences</taxon>
        <taxon>metagenomes</taxon>
        <taxon>ecological metagenomes</taxon>
    </lineage>
</organism>